<name>A0A9D1HT99_9BACT</name>
<dbReference type="GO" id="GO:0009252">
    <property type="term" value="P:peptidoglycan biosynthetic process"/>
    <property type="evidence" value="ECO:0007669"/>
    <property type="project" value="UniProtKB-KW"/>
</dbReference>
<reference evidence="14" key="2">
    <citation type="journal article" date="2021" name="PeerJ">
        <title>Extensive microbial diversity within the chicken gut microbiome revealed by metagenomics and culture.</title>
        <authorList>
            <person name="Gilroy R."/>
            <person name="Ravi A."/>
            <person name="Getino M."/>
            <person name="Pursley I."/>
            <person name="Horton D.L."/>
            <person name="Alikhan N.F."/>
            <person name="Baker D."/>
            <person name="Gharbi K."/>
            <person name="Hall N."/>
            <person name="Watson M."/>
            <person name="Adriaenssens E.M."/>
            <person name="Foster-Nyarko E."/>
            <person name="Jarju S."/>
            <person name="Secka A."/>
            <person name="Antonio M."/>
            <person name="Oren A."/>
            <person name="Chaudhuri R.R."/>
            <person name="La Ragione R."/>
            <person name="Hildebrand F."/>
            <person name="Pallen M.J."/>
        </authorList>
    </citation>
    <scope>NUCLEOTIDE SEQUENCE</scope>
    <source>
        <strain evidence="14">CHK197-8231</strain>
    </source>
</reference>
<keyword evidence="9 11" id="KW-0472">Membrane</keyword>
<evidence type="ECO:0000256" key="2">
    <source>
        <dbReference type="ARBA" id="ARBA00004236"/>
    </source>
</evidence>
<dbReference type="PANTHER" id="PTHR30627">
    <property type="entry name" value="PEPTIDOGLYCAN D,D-TRANSPEPTIDASE"/>
    <property type="match status" value="1"/>
</dbReference>
<gene>
    <name evidence="14" type="ORF">IAD49_01165</name>
</gene>
<protein>
    <submittedName>
        <fullName evidence="14">Penicillin-binding protein 2</fullName>
    </submittedName>
</protein>
<dbReference type="Pfam" id="PF00905">
    <property type="entry name" value="Transpeptidase"/>
    <property type="match status" value="1"/>
</dbReference>
<evidence type="ECO:0000256" key="6">
    <source>
        <dbReference type="ARBA" id="ARBA00022960"/>
    </source>
</evidence>
<dbReference type="GO" id="GO:0008360">
    <property type="term" value="P:regulation of cell shape"/>
    <property type="evidence" value="ECO:0007669"/>
    <property type="project" value="UniProtKB-KW"/>
</dbReference>
<dbReference type="InterPro" id="IPR012338">
    <property type="entry name" value="Beta-lactam/transpept-like"/>
</dbReference>
<proteinExistence type="inferred from homology"/>
<dbReference type="SUPFAM" id="SSF56519">
    <property type="entry name" value="Penicillin binding protein dimerisation domain"/>
    <property type="match status" value="1"/>
</dbReference>
<evidence type="ECO:0000256" key="4">
    <source>
        <dbReference type="ARBA" id="ARBA00022475"/>
    </source>
</evidence>
<sequence length="698" mass="79689">MRRRSKRINTHQNIRYSYYNKYKDMKEVIEKRYNILMILIIVIIMIMIANLFYVQIIQNEYYINQVEKLTENTVEGSSAPRGRIYDRNHRLIVDNIPVKVIYYKKPNGVTTEQELALAMKVAEYISVDYTKLTDKQLRNYWVLKNPEKADAKITKKERQKVKERKLTSKDIENYKLERVTEEELAQLTDIDREAAYIYALMNTGYSYAEKVIKKEGITDEEYAKISENVANLNGINTRLDWERSYPYGEVFRTILGSVSTSESGIPYELKNYYLSKGYSLNDRVGTSYLEYQYEDVLKGEKNVYEITNSGEYKLVKEGSRGNDIVLTIDIELQKEVERILTEEVLKAKTEPNTKYYDRSFVVIQNPKTGEILAMAGKQVKQEADGSYKVYDYTPGITTSPVVVGSVVKGASHIVGYNTGALKIGEKRYDTCIKIAATPIKCSWKYLGNLDDITALKYSSNTYQFNTAIKVGKGNYVYDKPLSIDKTAFDIYRNTFAQFGLGVKTGIDLPVESLGYKGKSEVTGHLLDFSIGQYDTYTPVQLSQYIGTLANNGTRVRPYLLKEVYKPEKKPLQNLLSQTSPEVLNKVDTKQEYLDRVEEGFKEVMTTNGTGSGFMNLAYKPAGKTGTSQSFVDTDGDGVVDLETITNTFVAYAPYDDPKVTFTVISPDIYYQGAPSSYESTVNKRISQQVSNKYFEMYP</sequence>
<dbReference type="InterPro" id="IPR050515">
    <property type="entry name" value="Beta-lactam/transpept"/>
</dbReference>
<dbReference type="PANTHER" id="PTHR30627:SF2">
    <property type="entry name" value="PEPTIDOGLYCAN D,D-TRANSPEPTIDASE MRDA"/>
    <property type="match status" value="1"/>
</dbReference>
<feature type="domain" description="Penicillin-binding protein transpeptidase" evidence="12">
    <location>
        <begin position="360"/>
        <end position="685"/>
    </location>
</feature>
<dbReference type="Gene3D" id="1.10.10.1230">
    <property type="entry name" value="Penicillin-binding protein, N-terminal non-catalytic domain, head sub-domain"/>
    <property type="match status" value="1"/>
</dbReference>
<dbReference type="AlphaFoldDB" id="A0A9D1HT99"/>
<feature type="transmembrane region" description="Helical" evidence="11">
    <location>
        <begin position="33"/>
        <end position="54"/>
    </location>
</feature>
<dbReference type="GO" id="GO:0005886">
    <property type="term" value="C:plasma membrane"/>
    <property type="evidence" value="ECO:0007669"/>
    <property type="project" value="UniProtKB-SubCell"/>
</dbReference>
<evidence type="ECO:0000259" key="12">
    <source>
        <dbReference type="Pfam" id="PF00905"/>
    </source>
</evidence>
<evidence type="ECO:0000256" key="7">
    <source>
        <dbReference type="ARBA" id="ARBA00022984"/>
    </source>
</evidence>
<dbReference type="InterPro" id="IPR005311">
    <property type="entry name" value="PBP_dimer"/>
</dbReference>
<dbReference type="SUPFAM" id="SSF56601">
    <property type="entry name" value="beta-lactamase/transpeptidase-like"/>
    <property type="match status" value="1"/>
</dbReference>
<evidence type="ECO:0000256" key="1">
    <source>
        <dbReference type="ARBA" id="ARBA00004167"/>
    </source>
</evidence>
<keyword evidence="6" id="KW-0133">Cell shape</keyword>
<comment type="subcellular location">
    <subcellularLocation>
        <location evidence="2">Cell membrane</location>
    </subcellularLocation>
    <subcellularLocation>
        <location evidence="1">Membrane</location>
        <topology evidence="1">Single-pass membrane protein</topology>
    </subcellularLocation>
</comment>
<dbReference type="Proteomes" id="UP000824087">
    <property type="component" value="Unassembled WGS sequence"/>
</dbReference>
<dbReference type="Gene3D" id="3.40.710.10">
    <property type="entry name" value="DD-peptidase/beta-lactamase superfamily"/>
    <property type="match status" value="1"/>
</dbReference>
<keyword evidence="5 11" id="KW-0812">Transmembrane</keyword>
<feature type="domain" description="Penicillin-binding protein dimerisation" evidence="13">
    <location>
        <begin position="78"/>
        <end position="308"/>
    </location>
</feature>
<dbReference type="Gene3D" id="3.90.1310.10">
    <property type="entry name" value="Penicillin-binding protein 2a (Domain 2)"/>
    <property type="match status" value="1"/>
</dbReference>
<keyword evidence="4" id="KW-1003">Cell membrane</keyword>
<dbReference type="GO" id="GO:0071972">
    <property type="term" value="F:peptidoglycan L,D-transpeptidase activity"/>
    <property type="evidence" value="ECO:0007669"/>
    <property type="project" value="TreeGrafter"/>
</dbReference>
<dbReference type="InterPro" id="IPR001460">
    <property type="entry name" value="PCN-bd_Tpept"/>
</dbReference>
<evidence type="ECO:0000256" key="3">
    <source>
        <dbReference type="ARBA" id="ARBA00007171"/>
    </source>
</evidence>
<evidence type="ECO:0000256" key="8">
    <source>
        <dbReference type="ARBA" id="ARBA00022989"/>
    </source>
</evidence>
<comment type="caution">
    <text evidence="14">The sequence shown here is derived from an EMBL/GenBank/DDBJ whole genome shotgun (WGS) entry which is preliminary data.</text>
</comment>
<keyword evidence="10" id="KW-0961">Cell wall biogenesis/degradation</keyword>
<evidence type="ECO:0000256" key="5">
    <source>
        <dbReference type="ARBA" id="ARBA00022692"/>
    </source>
</evidence>
<evidence type="ECO:0000313" key="15">
    <source>
        <dbReference type="Proteomes" id="UP000824087"/>
    </source>
</evidence>
<keyword evidence="7" id="KW-0573">Peptidoglycan synthesis</keyword>
<dbReference type="GO" id="GO:0008658">
    <property type="term" value="F:penicillin binding"/>
    <property type="evidence" value="ECO:0007669"/>
    <property type="project" value="InterPro"/>
</dbReference>
<evidence type="ECO:0000256" key="10">
    <source>
        <dbReference type="ARBA" id="ARBA00023316"/>
    </source>
</evidence>
<evidence type="ECO:0000256" key="11">
    <source>
        <dbReference type="SAM" id="Phobius"/>
    </source>
</evidence>
<dbReference type="EMBL" id="DVML01000007">
    <property type="protein sequence ID" value="HIU22168.1"/>
    <property type="molecule type" value="Genomic_DNA"/>
</dbReference>
<evidence type="ECO:0000259" key="13">
    <source>
        <dbReference type="Pfam" id="PF03717"/>
    </source>
</evidence>
<keyword evidence="8 11" id="KW-1133">Transmembrane helix</keyword>
<dbReference type="Pfam" id="PF03717">
    <property type="entry name" value="PBP_dimer"/>
    <property type="match status" value="1"/>
</dbReference>
<evidence type="ECO:0000313" key="14">
    <source>
        <dbReference type="EMBL" id="HIU22168.1"/>
    </source>
</evidence>
<comment type="similarity">
    <text evidence="3">Belongs to the transpeptidase family.</text>
</comment>
<organism evidence="14 15">
    <name type="scientific">Candidatus Fimihabitans intestinipullorum</name>
    <dbReference type="NCBI Taxonomy" id="2840820"/>
    <lineage>
        <taxon>Bacteria</taxon>
        <taxon>Bacillati</taxon>
        <taxon>Mycoplasmatota</taxon>
        <taxon>Mycoplasmatota incertae sedis</taxon>
        <taxon>Candidatus Fimihabitans</taxon>
    </lineage>
</organism>
<reference evidence="14" key="1">
    <citation type="submission" date="2020-10" db="EMBL/GenBank/DDBJ databases">
        <authorList>
            <person name="Gilroy R."/>
        </authorList>
    </citation>
    <scope>NUCLEOTIDE SEQUENCE</scope>
    <source>
        <strain evidence="14">CHK197-8231</strain>
    </source>
</reference>
<dbReference type="GO" id="GO:0071555">
    <property type="term" value="P:cell wall organization"/>
    <property type="evidence" value="ECO:0007669"/>
    <property type="project" value="UniProtKB-KW"/>
</dbReference>
<accession>A0A9D1HT99</accession>
<evidence type="ECO:0000256" key="9">
    <source>
        <dbReference type="ARBA" id="ARBA00023136"/>
    </source>
</evidence>
<dbReference type="InterPro" id="IPR036138">
    <property type="entry name" value="PBP_dimer_sf"/>
</dbReference>